<evidence type="ECO:0000256" key="1">
    <source>
        <dbReference type="SAM" id="MobiDB-lite"/>
    </source>
</evidence>
<organism evidence="2">
    <name type="scientific">Amphora coffeiformis</name>
    <dbReference type="NCBI Taxonomy" id="265554"/>
    <lineage>
        <taxon>Eukaryota</taxon>
        <taxon>Sar</taxon>
        <taxon>Stramenopiles</taxon>
        <taxon>Ochrophyta</taxon>
        <taxon>Bacillariophyta</taxon>
        <taxon>Bacillariophyceae</taxon>
        <taxon>Bacillariophycidae</taxon>
        <taxon>Thalassiophysales</taxon>
        <taxon>Catenulaceae</taxon>
        <taxon>Amphora</taxon>
    </lineage>
</organism>
<dbReference type="EMBL" id="HBIM01017561">
    <property type="protein sequence ID" value="CAE0416465.1"/>
    <property type="molecule type" value="Transcribed_RNA"/>
</dbReference>
<gene>
    <name evidence="2" type="ORF">ACOF00016_LOCUS13523</name>
</gene>
<evidence type="ECO:0000313" key="2">
    <source>
        <dbReference type="EMBL" id="CAE0416465.1"/>
    </source>
</evidence>
<accession>A0A7S3LAR1</accession>
<protein>
    <submittedName>
        <fullName evidence="2">Uncharacterized protein</fullName>
    </submittedName>
</protein>
<proteinExistence type="predicted"/>
<feature type="compositionally biased region" description="Low complexity" evidence="1">
    <location>
        <begin position="448"/>
        <end position="469"/>
    </location>
</feature>
<sequence>MEDPMANLKAAKEENTLEKFSKCLDDPDDPKCRELQVGQVSPATNVAAAPAHLRNLFGATLSPTTDDCGGNMFDPRFCASQMPSISAAPTEEDDSGDVPSYQRIVGTLEPTLCPERKMSPFVKTEGGEACPVLFSDDALPIVVEKMTMDTVTVKLANTFPATASLTALALTYPDKSGKTKCTVINKADVGAMSEPMDAKCDDSGFVRLEVFATSPGFKSEGASAVKPPSCSAVRNKDPACAYIIAIPCACEEEATGVPTIDSTTAPSTTVPSVGPSVMPAIAGTQCEGRDATVQLHLQSGKCSLNMDTPPIVLASRTDKVAILELFQEWDDEVDFISAMFKQNGETVCASDAGVTKAMTEKTPMTYTVDCGPGDWATMYLYVKKKGFKSTGFVEMPQVCAEQDFVESSDDICSYKVTVSCLCNPEAPSSSPSFAPSFSPSAAPSFAPSSMPSAAPSSMPSSAPSSAPSAELETRRIRSLATEGNYHCSLGKYACADGPDHVEICHYSSRAGYKTYCVPQSDSEIVRFYSTDYCGPCTGGYSVDESGEVA</sequence>
<reference evidence="2" key="1">
    <citation type="submission" date="2021-01" db="EMBL/GenBank/DDBJ databases">
        <authorList>
            <person name="Corre E."/>
            <person name="Pelletier E."/>
            <person name="Niang G."/>
            <person name="Scheremetjew M."/>
            <person name="Finn R."/>
            <person name="Kale V."/>
            <person name="Holt S."/>
            <person name="Cochrane G."/>
            <person name="Meng A."/>
            <person name="Brown T."/>
            <person name="Cohen L."/>
        </authorList>
    </citation>
    <scope>NUCLEOTIDE SEQUENCE</scope>
    <source>
        <strain evidence="2">CCMP127</strain>
    </source>
</reference>
<name>A0A7S3LAR1_9STRA</name>
<dbReference type="AlphaFoldDB" id="A0A7S3LAR1"/>
<feature type="region of interest" description="Disordered" evidence="1">
    <location>
        <begin position="448"/>
        <end position="473"/>
    </location>
</feature>